<accession>A0A518AMM8</accession>
<gene>
    <name evidence="3" type="ORF">Pan181_21840</name>
</gene>
<evidence type="ECO:0000256" key="1">
    <source>
        <dbReference type="SAM" id="MobiDB-lite"/>
    </source>
</evidence>
<dbReference type="Proteomes" id="UP000315750">
    <property type="component" value="Chromosome"/>
</dbReference>
<feature type="region of interest" description="Disordered" evidence="1">
    <location>
        <begin position="19"/>
        <end position="67"/>
    </location>
</feature>
<dbReference type="EMBL" id="CP036278">
    <property type="protein sequence ID" value="QDU55982.1"/>
    <property type="molecule type" value="Genomic_DNA"/>
</dbReference>
<dbReference type="AlphaFoldDB" id="A0A518AMM8"/>
<dbReference type="KEGG" id="amuc:Pan181_21840"/>
<sequence>MHFGRGKSLIMQINGAHQVHGTQALNGPHFNQRPQQAEARTSSQPVDQLDISPAAQAASESTGTDGIRNDVVARLRAEIASGTYETPEKLEAAVDRLFDSMG</sequence>
<organism evidence="3 4">
    <name type="scientific">Aeoliella mucimassa</name>
    <dbReference type="NCBI Taxonomy" id="2527972"/>
    <lineage>
        <taxon>Bacteria</taxon>
        <taxon>Pseudomonadati</taxon>
        <taxon>Planctomycetota</taxon>
        <taxon>Planctomycetia</taxon>
        <taxon>Pirellulales</taxon>
        <taxon>Lacipirellulaceae</taxon>
        <taxon>Aeoliella</taxon>
    </lineage>
</organism>
<dbReference type="InterPro" id="IPR031316">
    <property type="entry name" value="FlgM_C"/>
</dbReference>
<keyword evidence="4" id="KW-1185">Reference proteome</keyword>
<dbReference type="InterPro" id="IPR035890">
    <property type="entry name" value="Anti-sigma-28_factor_FlgM_sf"/>
</dbReference>
<dbReference type="SUPFAM" id="SSF101498">
    <property type="entry name" value="Anti-sigma factor FlgM"/>
    <property type="match status" value="1"/>
</dbReference>
<evidence type="ECO:0000259" key="2">
    <source>
        <dbReference type="Pfam" id="PF04316"/>
    </source>
</evidence>
<name>A0A518AMM8_9BACT</name>
<dbReference type="Pfam" id="PF04316">
    <property type="entry name" value="FlgM"/>
    <property type="match status" value="1"/>
</dbReference>
<feature type="compositionally biased region" description="Polar residues" evidence="1">
    <location>
        <begin position="32"/>
        <end position="46"/>
    </location>
</feature>
<reference evidence="3 4" key="1">
    <citation type="submission" date="2019-02" db="EMBL/GenBank/DDBJ databases">
        <title>Deep-cultivation of Planctomycetes and their phenomic and genomic characterization uncovers novel biology.</title>
        <authorList>
            <person name="Wiegand S."/>
            <person name="Jogler M."/>
            <person name="Boedeker C."/>
            <person name="Pinto D."/>
            <person name="Vollmers J."/>
            <person name="Rivas-Marin E."/>
            <person name="Kohn T."/>
            <person name="Peeters S.H."/>
            <person name="Heuer A."/>
            <person name="Rast P."/>
            <person name="Oberbeckmann S."/>
            <person name="Bunk B."/>
            <person name="Jeske O."/>
            <person name="Meyerdierks A."/>
            <person name="Storesund J.E."/>
            <person name="Kallscheuer N."/>
            <person name="Luecker S."/>
            <person name="Lage O.M."/>
            <person name="Pohl T."/>
            <person name="Merkel B.J."/>
            <person name="Hornburger P."/>
            <person name="Mueller R.-W."/>
            <person name="Bruemmer F."/>
            <person name="Labrenz M."/>
            <person name="Spormann A.M."/>
            <person name="Op den Camp H."/>
            <person name="Overmann J."/>
            <person name="Amann R."/>
            <person name="Jetten M.S.M."/>
            <person name="Mascher T."/>
            <person name="Medema M.H."/>
            <person name="Devos D.P."/>
            <person name="Kaster A.-K."/>
            <person name="Ovreas L."/>
            <person name="Rohde M."/>
            <person name="Galperin M.Y."/>
            <person name="Jogler C."/>
        </authorList>
    </citation>
    <scope>NUCLEOTIDE SEQUENCE [LARGE SCALE GENOMIC DNA]</scope>
    <source>
        <strain evidence="3 4">Pan181</strain>
    </source>
</reference>
<feature type="domain" description="Anti-sigma-28 factor FlgM C-terminal" evidence="2">
    <location>
        <begin position="47"/>
        <end position="85"/>
    </location>
</feature>
<protein>
    <recommendedName>
        <fullName evidence="2">Anti-sigma-28 factor FlgM C-terminal domain-containing protein</fullName>
    </recommendedName>
</protein>
<evidence type="ECO:0000313" key="3">
    <source>
        <dbReference type="EMBL" id="QDU55982.1"/>
    </source>
</evidence>
<dbReference type="OrthoDB" id="280802at2"/>
<proteinExistence type="predicted"/>
<evidence type="ECO:0000313" key="4">
    <source>
        <dbReference type="Proteomes" id="UP000315750"/>
    </source>
</evidence>